<dbReference type="Proteomes" id="UP001151760">
    <property type="component" value="Unassembled WGS sequence"/>
</dbReference>
<dbReference type="InterPro" id="IPR052035">
    <property type="entry name" value="ZnF_BED_domain_contain"/>
</dbReference>
<dbReference type="InterPro" id="IPR012337">
    <property type="entry name" value="RNaseH-like_sf"/>
</dbReference>
<dbReference type="PANTHER" id="PTHR46481">
    <property type="entry name" value="ZINC FINGER BED DOMAIN-CONTAINING PROTEIN 4"/>
    <property type="match status" value="1"/>
</dbReference>
<accession>A0ABQ5HIH7</accession>
<evidence type="ECO:0000259" key="2">
    <source>
        <dbReference type="Pfam" id="PF14372"/>
    </source>
</evidence>
<organism evidence="3 4">
    <name type="scientific">Tanacetum coccineum</name>
    <dbReference type="NCBI Taxonomy" id="301880"/>
    <lineage>
        <taxon>Eukaryota</taxon>
        <taxon>Viridiplantae</taxon>
        <taxon>Streptophyta</taxon>
        <taxon>Embryophyta</taxon>
        <taxon>Tracheophyta</taxon>
        <taxon>Spermatophyta</taxon>
        <taxon>Magnoliopsida</taxon>
        <taxon>eudicotyledons</taxon>
        <taxon>Gunneridae</taxon>
        <taxon>Pentapetalae</taxon>
        <taxon>asterids</taxon>
        <taxon>campanulids</taxon>
        <taxon>Asterales</taxon>
        <taxon>Asteraceae</taxon>
        <taxon>Asteroideae</taxon>
        <taxon>Anthemideae</taxon>
        <taxon>Anthemidinae</taxon>
        <taxon>Tanacetum</taxon>
    </lineage>
</organism>
<feature type="domain" description="hAT-like transposase RNase-H fold" evidence="2">
    <location>
        <begin position="270"/>
        <end position="347"/>
    </location>
</feature>
<gene>
    <name evidence="3" type="ORF">Tco_1069282</name>
</gene>
<comment type="caution">
    <text evidence="3">The sequence shown here is derived from an EMBL/GenBank/DDBJ whole genome shotgun (WGS) entry which is preliminary data.</text>
</comment>
<reference evidence="3" key="1">
    <citation type="journal article" date="2022" name="Int. J. Mol. Sci.">
        <title>Draft Genome of Tanacetum Coccineum: Genomic Comparison of Closely Related Tanacetum-Family Plants.</title>
        <authorList>
            <person name="Yamashiro T."/>
            <person name="Shiraishi A."/>
            <person name="Nakayama K."/>
            <person name="Satake H."/>
        </authorList>
    </citation>
    <scope>NUCLEOTIDE SEQUENCE</scope>
</reference>
<evidence type="ECO:0000313" key="4">
    <source>
        <dbReference type="Proteomes" id="UP001151760"/>
    </source>
</evidence>
<dbReference type="Pfam" id="PF14372">
    <property type="entry name" value="hAT-like_RNase-H"/>
    <property type="match status" value="1"/>
</dbReference>
<reference evidence="3" key="2">
    <citation type="submission" date="2022-01" db="EMBL/GenBank/DDBJ databases">
        <authorList>
            <person name="Yamashiro T."/>
            <person name="Shiraishi A."/>
            <person name="Satake H."/>
            <person name="Nakayama K."/>
        </authorList>
    </citation>
    <scope>NUCLEOTIDE SEQUENCE</scope>
</reference>
<sequence>MKKTPGHVGSGVRCCVATKVEDVEVGDYTKNFQICRDKVQKQITKMRLLQRTLKVTRSLVWRLFEKIEGATPADRTTSCHNCGKVYCANPGSGTRNLKRHMLKYWGIKDKVFTITLDNAKYNDGLVETLRSHLRLNNVLVCDGKFIHVRCGAHVLNLIVQAGLKVIEGSIEKVRESVKYVRGSSTRKTSFAECIAHLQLQCGRLVCQDVVTRWNSTYMMLDCALVYQNAYARLDLVDSNYTCCPTPEEWTRIREISKFLKPFYEITTLFSGNSYPTSNLYFLKVFKIQSNIEEAIRNSDPVISDMGKDMKTKFDKYWNDYCKVLSFAVIMDPRYKDKIIDYCFSKLEMTPVSSQEDSG</sequence>
<dbReference type="InterPro" id="IPR025525">
    <property type="entry name" value="hAT-like_transposase_RNase-H"/>
</dbReference>
<protein>
    <submittedName>
        <fullName evidence="3">Zinc finger BED domain-containing protein RICESLEEPER 2-like protein</fullName>
    </submittedName>
</protein>
<evidence type="ECO:0000256" key="1">
    <source>
        <dbReference type="ARBA" id="ARBA00023125"/>
    </source>
</evidence>
<proteinExistence type="predicted"/>
<dbReference type="PANTHER" id="PTHR46481:SF6">
    <property type="entry name" value="ZINC FINGER BED DOMAIN-CONTAINING PROTEIN RICESLEEPER 2-LIKE"/>
    <property type="match status" value="1"/>
</dbReference>
<dbReference type="SMART" id="SM00614">
    <property type="entry name" value="ZnF_BED"/>
    <property type="match status" value="1"/>
</dbReference>
<keyword evidence="1" id="KW-0238">DNA-binding</keyword>
<dbReference type="SUPFAM" id="SSF53098">
    <property type="entry name" value="Ribonuclease H-like"/>
    <property type="match status" value="1"/>
</dbReference>
<dbReference type="EMBL" id="BQNB010019650">
    <property type="protein sequence ID" value="GJT87565.1"/>
    <property type="molecule type" value="Genomic_DNA"/>
</dbReference>
<keyword evidence="4" id="KW-1185">Reference proteome</keyword>
<name>A0ABQ5HIH7_9ASTR</name>
<evidence type="ECO:0000313" key="3">
    <source>
        <dbReference type="EMBL" id="GJT87565.1"/>
    </source>
</evidence>